<dbReference type="SMART" id="SM00345">
    <property type="entry name" value="HTH_GNTR"/>
    <property type="match status" value="1"/>
</dbReference>
<evidence type="ECO:0000313" key="6">
    <source>
        <dbReference type="Proteomes" id="UP000652013"/>
    </source>
</evidence>
<dbReference type="InterPro" id="IPR036390">
    <property type="entry name" value="WH_DNA-bd_sf"/>
</dbReference>
<comment type="caution">
    <text evidence="5">The sequence shown here is derived from an EMBL/GenBank/DDBJ whole genome shotgun (WGS) entry which is preliminary data.</text>
</comment>
<sequence length="143" mass="15285">MDLVVMISFRIDRRSGTAVYAQLVLQVRQAVRTGRLGAGDRLPTAREVAERHGVNPNTVLRAYRDLEAAGLVEPRQGSGTYVRAALPSPPADVPGLRKDLAAWVGRARAAGLDDPDMHALLAEAAAEAADHAQDRKGAVNDAR</sequence>
<evidence type="ECO:0000313" key="5">
    <source>
        <dbReference type="EMBL" id="GIJ04762.1"/>
    </source>
</evidence>
<dbReference type="CDD" id="cd07377">
    <property type="entry name" value="WHTH_GntR"/>
    <property type="match status" value="1"/>
</dbReference>
<dbReference type="SUPFAM" id="SSF46785">
    <property type="entry name" value="Winged helix' DNA-binding domain"/>
    <property type="match status" value="1"/>
</dbReference>
<evidence type="ECO:0000259" key="4">
    <source>
        <dbReference type="PROSITE" id="PS50949"/>
    </source>
</evidence>
<evidence type="ECO:0000256" key="2">
    <source>
        <dbReference type="ARBA" id="ARBA00023125"/>
    </source>
</evidence>
<reference evidence="5" key="1">
    <citation type="submission" date="2021-01" db="EMBL/GenBank/DDBJ databases">
        <title>Whole genome shotgun sequence of Spirilliplanes yamanashiensis NBRC 15828.</title>
        <authorList>
            <person name="Komaki H."/>
            <person name="Tamura T."/>
        </authorList>
    </citation>
    <scope>NUCLEOTIDE SEQUENCE</scope>
    <source>
        <strain evidence="5">NBRC 15828</strain>
    </source>
</reference>
<feature type="domain" description="HTH gntR-type" evidence="4">
    <location>
        <begin position="17"/>
        <end position="85"/>
    </location>
</feature>
<dbReference type="InterPro" id="IPR036388">
    <property type="entry name" value="WH-like_DNA-bd_sf"/>
</dbReference>
<dbReference type="Gene3D" id="1.10.10.10">
    <property type="entry name" value="Winged helix-like DNA-binding domain superfamily/Winged helix DNA-binding domain"/>
    <property type="match status" value="1"/>
</dbReference>
<accession>A0A8J3YBD1</accession>
<proteinExistence type="predicted"/>
<dbReference type="PANTHER" id="PTHR38445:SF7">
    <property type="entry name" value="GNTR-FAMILY TRANSCRIPTIONAL REGULATOR"/>
    <property type="match status" value="1"/>
</dbReference>
<name>A0A8J3YBD1_9ACTN</name>
<dbReference type="GO" id="GO:0003700">
    <property type="term" value="F:DNA-binding transcription factor activity"/>
    <property type="evidence" value="ECO:0007669"/>
    <property type="project" value="InterPro"/>
</dbReference>
<protein>
    <submittedName>
        <fullName evidence="5">GntR family transcriptional regulator</fullName>
    </submittedName>
</protein>
<gene>
    <name evidence="5" type="ORF">Sya03_41140</name>
</gene>
<dbReference type="PANTHER" id="PTHR38445">
    <property type="entry name" value="HTH-TYPE TRANSCRIPTIONAL REPRESSOR YTRA"/>
    <property type="match status" value="1"/>
</dbReference>
<keyword evidence="3" id="KW-0804">Transcription</keyword>
<keyword evidence="1" id="KW-0805">Transcription regulation</keyword>
<dbReference type="AlphaFoldDB" id="A0A8J3YBD1"/>
<dbReference type="Proteomes" id="UP000652013">
    <property type="component" value="Unassembled WGS sequence"/>
</dbReference>
<dbReference type="GO" id="GO:0003677">
    <property type="term" value="F:DNA binding"/>
    <property type="evidence" value="ECO:0007669"/>
    <property type="project" value="UniProtKB-KW"/>
</dbReference>
<evidence type="ECO:0000256" key="3">
    <source>
        <dbReference type="ARBA" id="ARBA00023163"/>
    </source>
</evidence>
<dbReference type="EMBL" id="BOOY01000029">
    <property type="protein sequence ID" value="GIJ04762.1"/>
    <property type="molecule type" value="Genomic_DNA"/>
</dbReference>
<dbReference type="RefSeq" id="WP_308442161.1">
    <property type="nucleotide sequence ID" value="NZ_BAAAGJ010000005.1"/>
</dbReference>
<evidence type="ECO:0000256" key="1">
    <source>
        <dbReference type="ARBA" id="ARBA00023015"/>
    </source>
</evidence>
<keyword evidence="6" id="KW-1185">Reference proteome</keyword>
<keyword evidence="2" id="KW-0238">DNA-binding</keyword>
<organism evidence="5 6">
    <name type="scientific">Spirilliplanes yamanashiensis</name>
    <dbReference type="NCBI Taxonomy" id="42233"/>
    <lineage>
        <taxon>Bacteria</taxon>
        <taxon>Bacillati</taxon>
        <taxon>Actinomycetota</taxon>
        <taxon>Actinomycetes</taxon>
        <taxon>Micromonosporales</taxon>
        <taxon>Micromonosporaceae</taxon>
        <taxon>Spirilliplanes</taxon>
    </lineage>
</organism>
<dbReference type="InterPro" id="IPR000524">
    <property type="entry name" value="Tscrpt_reg_HTH_GntR"/>
</dbReference>
<dbReference type="Pfam" id="PF00392">
    <property type="entry name" value="GntR"/>
    <property type="match status" value="1"/>
</dbReference>
<dbReference type="PROSITE" id="PS50949">
    <property type="entry name" value="HTH_GNTR"/>
    <property type="match status" value="1"/>
</dbReference>